<dbReference type="Proteomes" id="UP000463939">
    <property type="component" value="Chromosome"/>
</dbReference>
<accession>A0A809RU70</accession>
<dbReference type="KEGG" id="sniv:SFSGTM_31690"/>
<feature type="chain" id="PRO_5032833959" evidence="1">
    <location>
        <begin position="27"/>
        <end position="433"/>
    </location>
</feature>
<evidence type="ECO:0000313" key="2">
    <source>
        <dbReference type="EMBL" id="BBP02461.1"/>
    </source>
</evidence>
<name>A0A809RU70_9PROT</name>
<organism evidence="2 3">
    <name type="scientific">Sulfuriferula nivalis</name>
    <dbReference type="NCBI Taxonomy" id="2675298"/>
    <lineage>
        <taxon>Bacteria</taxon>
        <taxon>Pseudomonadati</taxon>
        <taxon>Pseudomonadota</taxon>
        <taxon>Betaproteobacteria</taxon>
        <taxon>Nitrosomonadales</taxon>
        <taxon>Sulfuricellaceae</taxon>
        <taxon>Sulfuriferula</taxon>
    </lineage>
</organism>
<evidence type="ECO:0000313" key="3">
    <source>
        <dbReference type="Proteomes" id="UP000463939"/>
    </source>
</evidence>
<reference evidence="3" key="1">
    <citation type="submission" date="2019-11" db="EMBL/GenBank/DDBJ databases">
        <title>Isolation and characterization of a novel species in the genus Sulfuriferula.</title>
        <authorList>
            <person name="Mochizuki J."/>
            <person name="Kojima H."/>
            <person name="Fukui M."/>
        </authorList>
    </citation>
    <scope>NUCLEOTIDE SEQUENCE [LARGE SCALE GENOMIC DNA]</scope>
    <source>
        <strain evidence="3">SGTM</strain>
    </source>
</reference>
<keyword evidence="1" id="KW-0732">Signal</keyword>
<dbReference type="RefSeq" id="WP_162086090.1">
    <property type="nucleotide sequence ID" value="NZ_AP021881.1"/>
</dbReference>
<dbReference type="EMBL" id="AP021881">
    <property type="protein sequence ID" value="BBP02461.1"/>
    <property type="molecule type" value="Genomic_DNA"/>
</dbReference>
<evidence type="ECO:0000256" key="1">
    <source>
        <dbReference type="SAM" id="SignalP"/>
    </source>
</evidence>
<feature type="signal peptide" evidence="1">
    <location>
        <begin position="1"/>
        <end position="26"/>
    </location>
</feature>
<gene>
    <name evidence="2" type="ORF">SFSGTM_31690</name>
</gene>
<protein>
    <submittedName>
        <fullName evidence="2">Uncharacterized protein</fullName>
    </submittedName>
</protein>
<proteinExistence type="predicted"/>
<dbReference type="AlphaFoldDB" id="A0A809RU70"/>
<sequence length="433" mass="49541">MEKKSKKSLFIMLFFSSLIILTEASANEVDANLIDDSKHSIITLHFYSTNPPTLHPKNLKINLIYEPIKVIPIINSHNDCTPNGAHDGGPVGPFVSGEICTRYGDLKTEFVSDKDLKWNGSELTIRVKNKLLGIFSSYYLSTIVMKSNEINGSFRFGRPELLETGKSTVTFATASYPNIEDNYLGAHPCLTAVFAKIHSKAIAFDHFYQGSDVDFSSLILGKRGCSDFGCQFTDKFYWVWNLLNDYEEILSDRDELPHSIENKIVMKTLVAPVFFQSKFHFNRCNATYYQYPSRFLLIEVVCENSHPDADFGFDPNNELEPNADTLISSFSYSTDQSAKVYYYYQDGELFATRRLFENDKTDESSQETMGWVNGVLVYWEKEKGSTDETWREKDEVPAPIVMDFKQALIEAEKYKSLLNNDYNSNWVSLNKRH</sequence>
<keyword evidence="3" id="KW-1185">Reference proteome</keyword>